<name>A0AAJ4MTV8_9BURK</name>
<evidence type="ECO:0000259" key="2">
    <source>
        <dbReference type="Pfam" id="PF07589"/>
    </source>
</evidence>
<reference evidence="3 4" key="1">
    <citation type="submission" date="2021-03" db="EMBL/GenBank/DDBJ databases">
        <title>Draft genome sequence of Janthinobacterium sp. strain PLB02 isolated from infected primmorphs (Lubomirskia baicalensis).</title>
        <authorList>
            <person name="Chernogor L.I."/>
            <person name="Belikov S.I."/>
            <person name="Petrushin I.S."/>
        </authorList>
    </citation>
    <scope>NUCLEOTIDE SEQUENCE [LARGE SCALE GENOMIC DNA]</scope>
    <source>
        <strain evidence="3 4">PLB02</strain>
    </source>
</reference>
<feature type="signal peptide" evidence="1">
    <location>
        <begin position="1"/>
        <end position="21"/>
    </location>
</feature>
<dbReference type="InterPro" id="IPR013424">
    <property type="entry name" value="Ice-binding_C"/>
</dbReference>
<dbReference type="Proteomes" id="UP000662821">
    <property type="component" value="Chromosome"/>
</dbReference>
<organism evidence="3 4">
    <name type="scientific">Janthinobacterium lividum</name>
    <dbReference type="NCBI Taxonomy" id="29581"/>
    <lineage>
        <taxon>Bacteria</taxon>
        <taxon>Pseudomonadati</taxon>
        <taxon>Pseudomonadota</taxon>
        <taxon>Betaproteobacteria</taxon>
        <taxon>Burkholderiales</taxon>
        <taxon>Oxalobacteraceae</taxon>
        <taxon>Janthinobacterium</taxon>
    </lineage>
</organism>
<dbReference type="Pfam" id="PF07589">
    <property type="entry name" value="PEP-CTERM"/>
    <property type="match status" value="1"/>
</dbReference>
<accession>A0AAJ4MTV8</accession>
<keyword evidence="1" id="KW-0732">Signal</keyword>
<sequence>MKILTTLALATLTVAAGTASAVPTFTAGGTALAGEGLVTSVAGATTINFNDGLLPSNYTGAVFTSNHPSYAAQPPNDLTAFYSVGVSDGQITPGTATFSGGLSYFGFYMGSPDTYNSIVFTMGDSSTVVLTGSQMAALGGVSPNGDQSVGLYINAWAGQGASFTSVAFHSPNTNAFESDNHAYIAAVPEPGTYAMLLAGLGLLGFMLRRKAS</sequence>
<evidence type="ECO:0000313" key="4">
    <source>
        <dbReference type="Proteomes" id="UP000662821"/>
    </source>
</evidence>
<protein>
    <submittedName>
        <fullName evidence="3">PEP-CTERM sorting domain-containing protein</fullName>
    </submittedName>
</protein>
<feature type="domain" description="Ice-binding protein C-terminal" evidence="2">
    <location>
        <begin position="186"/>
        <end position="210"/>
    </location>
</feature>
<evidence type="ECO:0000313" key="3">
    <source>
        <dbReference type="EMBL" id="QSX97134.1"/>
    </source>
</evidence>
<dbReference type="NCBIfam" id="TIGR02595">
    <property type="entry name" value="PEP_CTERM"/>
    <property type="match status" value="1"/>
</dbReference>
<dbReference type="AlphaFoldDB" id="A0AAJ4MTV8"/>
<feature type="chain" id="PRO_5042504723" evidence="1">
    <location>
        <begin position="22"/>
        <end position="212"/>
    </location>
</feature>
<proteinExistence type="predicted"/>
<dbReference type="RefSeq" id="WP_151092397.1">
    <property type="nucleotide sequence ID" value="NZ_CP071520.1"/>
</dbReference>
<dbReference type="EMBL" id="CP071520">
    <property type="protein sequence ID" value="QSX97134.1"/>
    <property type="molecule type" value="Genomic_DNA"/>
</dbReference>
<gene>
    <name evidence="3" type="ORF">J3P46_04000</name>
</gene>
<evidence type="ECO:0000256" key="1">
    <source>
        <dbReference type="SAM" id="SignalP"/>
    </source>
</evidence>